<comment type="caution">
    <text evidence="1">The sequence shown here is derived from an EMBL/GenBank/DDBJ whole genome shotgun (WGS) entry which is preliminary data.</text>
</comment>
<evidence type="ECO:0000313" key="2">
    <source>
        <dbReference type="Proteomes" id="UP000720508"/>
    </source>
</evidence>
<keyword evidence="2" id="KW-1185">Reference proteome</keyword>
<evidence type="ECO:0000313" key="1">
    <source>
        <dbReference type="EMBL" id="MBU3862643.1"/>
    </source>
</evidence>
<proteinExistence type="predicted"/>
<accession>A0ABS6C6W7</accession>
<name>A0ABS6C6W7_9ACTN</name>
<dbReference type="Pfam" id="PF10096">
    <property type="entry name" value="DUF2334"/>
    <property type="match status" value="1"/>
</dbReference>
<sequence>MSHSSPPAAPGAPQASGAVSMCLRLDDVHGLTPLQVLRELDAQVWAGRPVVLGTIPFPARGCLGPVAALRETHGHRSTLRNSELVDYLDERRARGAAEVALHGLTHADHRSPAGPAAAELVFPSSERSDRLMTCLKTWRARFGTRTLVAPHNYIAPELTDRLLAGGYNVSRAVTRREVTALGLDPAAADARGEAKRRRPFRLVGGAVDVYQTAGIDYGRVRRSGLDAELLAASVMEIAAPAGVGVLTFHWWDFLTPEGAWRMDFATFVADVFRHCESLAPVRYTTVAGLADTLRDFTAPTGPARPLAAVPLSGGAA</sequence>
<organism evidence="1 2">
    <name type="scientific">Streptomyces niphimycinicus</name>
    <dbReference type="NCBI Taxonomy" id="2842201"/>
    <lineage>
        <taxon>Bacteria</taxon>
        <taxon>Bacillati</taxon>
        <taxon>Actinomycetota</taxon>
        <taxon>Actinomycetes</taxon>
        <taxon>Kitasatosporales</taxon>
        <taxon>Streptomycetaceae</taxon>
        <taxon>Streptomyces</taxon>
    </lineage>
</organism>
<protein>
    <submittedName>
        <fullName evidence="1">DUF2334 domain-containing protein</fullName>
    </submittedName>
</protein>
<dbReference type="Proteomes" id="UP000720508">
    <property type="component" value="Unassembled WGS sequence"/>
</dbReference>
<dbReference type="RefSeq" id="WP_216339029.1">
    <property type="nucleotide sequence ID" value="NZ_JAHLEM010000004.1"/>
</dbReference>
<reference evidence="1 2" key="1">
    <citation type="submission" date="2021-06" db="EMBL/GenBank/DDBJ databases">
        <authorList>
            <person name="Pan X."/>
        </authorList>
    </citation>
    <scope>NUCLEOTIDE SEQUENCE [LARGE SCALE GENOMIC DNA]</scope>
    <source>
        <strain evidence="1 2">4503</strain>
    </source>
</reference>
<dbReference type="EMBL" id="JAHLEM010000004">
    <property type="protein sequence ID" value="MBU3862643.1"/>
    <property type="molecule type" value="Genomic_DNA"/>
</dbReference>
<dbReference type="InterPro" id="IPR018763">
    <property type="entry name" value="DUF2334"/>
</dbReference>
<gene>
    <name evidence="1" type="ORF">KN815_00460</name>
</gene>